<feature type="region of interest" description="Disordered" evidence="2">
    <location>
        <begin position="340"/>
        <end position="408"/>
    </location>
</feature>
<reference evidence="3" key="1">
    <citation type="submission" date="2015-12" db="EMBL/GenBank/DDBJ databases">
        <title>De novo transcriptome assembly of four potential Pierce s Disease insect vectors from Arizona vineyards.</title>
        <authorList>
            <person name="Tassone E.E."/>
        </authorList>
    </citation>
    <scope>NUCLEOTIDE SEQUENCE</scope>
</reference>
<protein>
    <submittedName>
        <fullName evidence="3">Uncharacterized protein</fullName>
    </submittedName>
</protein>
<feature type="region of interest" description="Disordered" evidence="2">
    <location>
        <begin position="618"/>
        <end position="769"/>
    </location>
</feature>
<dbReference type="SUPFAM" id="SSF48452">
    <property type="entry name" value="TPR-like"/>
    <property type="match status" value="1"/>
</dbReference>
<feature type="compositionally biased region" description="Low complexity" evidence="2">
    <location>
        <begin position="459"/>
        <end position="473"/>
    </location>
</feature>
<dbReference type="SMART" id="SM00028">
    <property type="entry name" value="TPR"/>
    <property type="match status" value="2"/>
</dbReference>
<feature type="repeat" description="TPR" evidence="1">
    <location>
        <begin position="58"/>
        <end position="91"/>
    </location>
</feature>
<dbReference type="AlphaFoldDB" id="A0A1B6BX47"/>
<keyword evidence="1" id="KW-0802">TPR repeat</keyword>
<evidence type="ECO:0000313" key="3">
    <source>
        <dbReference type="EMBL" id="JAS05580.1"/>
    </source>
</evidence>
<evidence type="ECO:0000256" key="2">
    <source>
        <dbReference type="SAM" id="MobiDB-lite"/>
    </source>
</evidence>
<feature type="compositionally biased region" description="Basic residues" evidence="2">
    <location>
        <begin position="191"/>
        <end position="207"/>
    </location>
</feature>
<feature type="compositionally biased region" description="Basic residues" evidence="2">
    <location>
        <begin position="238"/>
        <end position="247"/>
    </location>
</feature>
<organism evidence="3">
    <name type="scientific">Clastoptera arizonana</name>
    <name type="common">Arizona spittle bug</name>
    <dbReference type="NCBI Taxonomy" id="38151"/>
    <lineage>
        <taxon>Eukaryota</taxon>
        <taxon>Metazoa</taxon>
        <taxon>Ecdysozoa</taxon>
        <taxon>Arthropoda</taxon>
        <taxon>Hexapoda</taxon>
        <taxon>Insecta</taxon>
        <taxon>Pterygota</taxon>
        <taxon>Neoptera</taxon>
        <taxon>Paraneoptera</taxon>
        <taxon>Hemiptera</taxon>
        <taxon>Auchenorrhyncha</taxon>
        <taxon>Cercopoidea</taxon>
        <taxon>Clastopteridae</taxon>
        <taxon>Clastoptera</taxon>
    </lineage>
</organism>
<gene>
    <name evidence="3" type="ORF">g.25423</name>
</gene>
<feature type="compositionally biased region" description="Basic and acidic residues" evidence="2">
    <location>
        <begin position="371"/>
        <end position="392"/>
    </location>
</feature>
<dbReference type="InterPro" id="IPR019734">
    <property type="entry name" value="TPR_rpt"/>
</dbReference>
<dbReference type="Pfam" id="PF13181">
    <property type="entry name" value="TPR_8"/>
    <property type="match status" value="1"/>
</dbReference>
<feature type="region of interest" description="Disordered" evidence="2">
    <location>
        <begin position="182"/>
        <end position="286"/>
    </location>
</feature>
<feature type="region of interest" description="Disordered" evidence="2">
    <location>
        <begin position="501"/>
        <end position="557"/>
    </location>
</feature>
<name>A0A1B6BX47_9HEMI</name>
<dbReference type="PANTHER" id="PTHR23184">
    <property type="entry name" value="TETRATRICOPEPTIDE REPEAT PROTEIN 14"/>
    <property type="match status" value="1"/>
</dbReference>
<dbReference type="EMBL" id="GEDC01031718">
    <property type="protein sequence ID" value="JAS05580.1"/>
    <property type="molecule type" value="Transcribed_RNA"/>
</dbReference>
<accession>A0A1B6BX47</accession>
<feature type="compositionally biased region" description="Basic residues" evidence="2">
    <location>
        <begin position="352"/>
        <end position="370"/>
    </location>
</feature>
<feature type="compositionally biased region" description="Basic residues" evidence="2">
    <location>
        <begin position="651"/>
        <end position="675"/>
    </location>
</feature>
<dbReference type="PROSITE" id="PS50005">
    <property type="entry name" value="TPR"/>
    <property type="match status" value="1"/>
</dbReference>
<feature type="region of interest" description="Disordered" evidence="2">
    <location>
        <begin position="442"/>
        <end position="473"/>
    </location>
</feature>
<feature type="compositionally biased region" description="Basic and acidic residues" evidence="2">
    <location>
        <begin position="825"/>
        <end position="862"/>
    </location>
</feature>
<dbReference type="InterPro" id="IPR011990">
    <property type="entry name" value="TPR-like_helical_dom_sf"/>
</dbReference>
<feature type="region of interest" description="Disordered" evidence="2">
    <location>
        <begin position="825"/>
        <end position="912"/>
    </location>
</feature>
<feature type="compositionally biased region" description="Basic and acidic residues" evidence="2">
    <location>
        <begin position="501"/>
        <end position="513"/>
    </location>
</feature>
<evidence type="ECO:0000256" key="1">
    <source>
        <dbReference type="PROSITE-ProRule" id="PRU00339"/>
    </source>
</evidence>
<feature type="compositionally biased region" description="Basic and acidic residues" evidence="2">
    <location>
        <begin position="877"/>
        <end position="912"/>
    </location>
</feature>
<feature type="compositionally biased region" description="Basic and acidic residues" evidence="2">
    <location>
        <begin position="340"/>
        <end position="351"/>
    </location>
</feature>
<feature type="compositionally biased region" description="Low complexity" evidence="2">
    <location>
        <begin position="208"/>
        <end position="231"/>
    </location>
</feature>
<dbReference type="PANTHER" id="PTHR23184:SF9">
    <property type="entry name" value="TETRATRICOPEPTIDE REPEAT PROTEIN 14"/>
    <property type="match status" value="1"/>
</dbReference>
<proteinExistence type="predicted"/>
<dbReference type="Gene3D" id="1.25.40.10">
    <property type="entry name" value="Tetratricopeptide repeat domain"/>
    <property type="match status" value="1"/>
</dbReference>
<sequence>MLSGRFPEMEYATELRQAQATKWAFRSVADGIEHFKAGRQTEAFQCLNKALQVDPANIEGLVARGALYANSGSFQKAIEDFENGLKVNPNHQNARKYLGETLVAYGRRFEEENKMDDALKAYEGCLAIIPFHEEAQNSVEYIKKKHLNGGMKLEPEGLMPALTPSKAQGVKDTLKQLLGNDEVIKEEISNPKKKKKEKKPRRKKHRSSSSSSSSSTGSSSSSSSSSSSDSSDSSHESPHKKKHKRKSETKDRSLSPLSKRMAIMDSSIEVEGSTNQRASHYNPPAVPFTFATSDQVNYPPIKTDNESDYEQRVRKFLEQTKGDSDYGEKVRKFLDETAKWKKEKKAIEEKAKKKRKKEKKAKSKSKKKKHEEKQKKKLLKELEDKKLRDALRREKHRRRSNNIEDEEEFLYGEKPDLSKFLSMGSLPDLEDLQNKLTAFYAKQVEKGPNLKKKEKSSSAEKSGASGKMKSVSPKLHYLLEEEKEEQARLRKLATISEKKKLDMFADSPPRLDNKLSPTTPVAPPVLPAKFKMQIPTSSNRLKKREKPETQKDTWDDEGEKRFIYVNEGHDEIPPIVNKEVVNEAKKASDKKKEAIVEGLAKMPAVMDKLGGFRINTIVAEKKGALSPSPVSKRKIRDRGSRSSSSHSDRNLKKRDKSPMMRHSRSRSHSRSRKKYSSASPPPPRKYSSDSRGSSYRKNRSRSKSGSYRSRSGRRYRSSESGSYRSRTYSRSRSRSNSMDYRRRSRSRSDDRHNYRNKYQGRYPRNRGTYYRPRFQNYKNLRGGNGNYGRGHRYIPRGGRGGYIPRMRRGRARYFNNYRPRERDYRRYDRDMSRSDDDMDSPMRKVDLAKERIDKILSEEKRHTGPLSEGEERDEEYIDRKEYEGKWTKDQSPDNKSDKKEDSKDRKYSKPNP</sequence>
<dbReference type="InterPro" id="IPR039190">
    <property type="entry name" value="TTC14"/>
</dbReference>
<feature type="compositionally biased region" description="Basic and acidic residues" evidence="2">
    <location>
        <begin position="545"/>
        <end position="557"/>
    </location>
</feature>